<name>A0ABU7JNU1_9NOCA</name>
<dbReference type="RefSeq" id="WP_330150919.1">
    <property type="nucleotide sequence ID" value="NZ_JAUZMZ010000017.1"/>
</dbReference>
<dbReference type="Pfam" id="PF01844">
    <property type="entry name" value="HNH"/>
    <property type="match status" value="1"/>
</dbReference>
<reference evidence="4 5" key="1">
    <citation type="submission" date="2023-08" db="EMBL/GenBank/DDBJ databases">
        <authorList>
            <person name="Girao M."/>
            <person name="Carvalho M.F."/>
        </authorList>
    </citation>
    <scope>NUCLEOTIDE SEQUENCE [LARGE SCALE GENOMIC DNA]</scope>
    <source>
        <strain evidence="4 5">CC-R104</strain>
    </source>
</reference>
<dbReference type="Pfam" id="PF02720">
    <property type="entry name" value="DUF222"/>
    <property type="match status" value="1"/>
</dbReference>
<evidence type="ECO:0000313" key="4">
    <source>
        <dbReference type="EMBL" id="MEE2031480.1"/>
    </source>
</evidence>
<feature type="region of interest" description="Disordered" evidence="2">
    <location>
        <begin position="420"/>
        <end position="439"/>
    </location>
</feature>
<evidence type="ECO:0000313" key="5">
    <source>
        <dbReference type="Proteomes" id="UP001331936"/>
    </source>
</evidence>
<protein>
    <submittedName>
        <fullName evidence="4">DUF222 domain-containing protein</fullName>
    </submittedName>
</protein>
<dbReference type="SMART" id="SM00507">
    <property type="entry name" value="HNHc"/>
    <property type="match status" value="1"/>
</dbReference>
<comment type="similarity">
    <text evidence="1">Belongs to the Rv1128c/1148c/1588c/1702c/1945/3466 family.</text>
</comment>
<dbReference type="CDD" id="cd00085">
    <property type="entry name" value="HNHc"/>
    <property type="match status" value="1"/>
</dbReference>
<dbReference type="InterPro" id="IPR003870">
    <property type="entry name" value="DUF222"/>
</dbReference>
<evidence type="ECO:0000256" key="1">
    <source>
        <dbReference type="ARBA" id="ARBA00023450"/>
    </source>
</evidence>
<proteinExistence type="inferred from homology"/>
<comment type="caution">
    <text evidence="4">The sequence shown here is derived from an EMBL/GenBank/DDBJ whole genome shotgun (WGS) entry which is preliminary data.</text>
</comment>
<dbReference type="EMBL" id="JAUZMZ010000017">
    <property type="protein sequence ID" value="MEE2031480.1"/>
    <property type="molecule type" value="Genomic_DNA"/>
</dbReference>
<dbReference type="Proteomes" id="UP001331936">
    <property type="component" value="Unassembled WGS sequence"/>
</dbReference>
<sequence>MSSTGGFEQVDGIVAATDAFCALDLTALSDEQITRVLQTAETVRRRLDGLDARVVAQVQERGLHEAVTLSTPQKYLIDLLRLSRGEATRRVHAARVLAPRIVPSGARLDPILPVTARALADGRASAAHGEAVRKVVEKIPGRFDSDAREQIDEILGILARSSTPEDITTAGIALLARLDPDGALPDERDRKARRSLRVGPQGADLMSSLRGDLHPATRAKLEAILAKWARPGMNNPDDPDSPRGSIDRPELDPMAIEQAAKRDLHAPDQRLHDAFDALCTLALSSGALGQHRGLPVTVIVTMTLEQLETGTGVATTATGGVVPVADALAMAEKIHPLLALFDHTGVPLHLGRGKRLASRDQRLLLTAWQRGCTRPGCDVPAAHCAVHHLREWRDGGATDLDNLALVCDADHARITGTDAGWTTTADPHGGRPRWTAPHLLDPTRTRRRNHRHHPHELLTGAAAAAQQHRPKRHRIHRRICYTTPTEGHPSATQALSALLTGRPVP</sequence>
<evidence type="ECO:0000259" key="3">
    <source>
        <dbReference type="SMART" id="SM00507"/>
    </source>
</evidence>
<feature type="domain" description="HNH nuclease" evidence="3">
    <location>
        <begin position="359"/>
        <end position="412"/>
    </location>
</feature>
<gene>
    <name evidence="4" type="ORF">Q8814_05025</name>
</gene>
<dbReference type="InterPro" id="IPR002711">
    <property type="entry name" value="HNH"/>
</dbReference>
<accession>A0ABU7JNU1</accession>
<organism evidence="4 5">
    <name type="scientific">Rhodococcus chondri</name>
    <dbReference type="NCBI Taxonomy" id="3065941"/>
    <lineage>
        <taxon>Bacteria</taxon>
        <taxon>Bacillati</taxon>
        <taxon>Actinomycetota</taxon>
        <taxon>Actinomycetes</taxon>
        <taxon>Mycobacteriales</taxon>
        <taxon>Nocardiaceae</taxon>
        <taxon>Rhodococcus</taxon>
    </lineage>
</organism>
<evidence type="ECO:0000256" key="2">
    <source>
        <dbReference type="SAM" id="MobiDB-lite"/>
    </source>
</evidence>
<feature type="region of interest" description="Disordered" evidence="2">
    <location>
        <begin position="230"/>
        <end position="249"/>
    </location>
</feature>
<keyword evidence="5" id="KW-1185">Reference proteome</keyword>
<dbReference type="InterPro" id="IPR003615">
    <property type="entry name" value="HNH_nuc"/>
</dbReference>